<dbReference type="OrthoDB" id="3251015at2759"/>
<sequence length="542" mass="60711">MAWLNCSLIQYSSEKRILPDTQVAAQPGVQTRDLMSFLASVKCWATRHKEPVYALKRDQIKGFDYLAPEGFHDAIRSYGLPESIIDIDKAAQKDTKCFIRTAYGVTVPIVVSDVNKQGGPLSPIKSTFMTSLGHYYLNDLMVNDPDALIVSSSARERNNPHLKDDGDCVNICNHRNPQKLANLNGNTLRWVIGRSGEVVILEREQRFDKAWSPAACKNWITLIDAFRDGLTLNLLVNGPLELSIPKRIRESRAENMIRALANVCGFRNLSGMDNLTWASDGLMKPASATIEDDKVVFGAATGASTLVLKIPGRNISILHGEQVGLIIALILAGRTSCDAQHLLTDHLNSVRLIEDSRSNVSQISRLRNMNGQSYYRWILSLVERTDINVKYMPAHTDKDTLEARMNRDADFYASSSHDVKHLIPQSPIPTFHMNDYTFYRDGDGWIESNIGDFVDVSLARETSTKLRFGNKHRMATWAHDQSSPPDFPYLRSPSAHLAAVQLYARSGQLPTADILVERGKMSNNRCRLGCDDVEDMHHVFVN</sequence>
<dbReference type="Proteomes" id="UP000054477">
    <property type="component" value="Unassembled WGS sequence"/>
</dbReference>
<dbReference type="EMBL" id="KN839563">
    <property type="protein sequence ID" value="KIJ89618.1"/>
    <property type="molecule type" value="Genomic_DNA"/>
</dbReference>
<organism evidence="1 2">
    <name type="scientific">Laccaria amethystina LaAM-08-1</name>
    <dbReference type="NCBI Taxonomy" id="1095629"/>
    <lineage>
        <taxon>Eukaryota</taxon>
        <taxon>Fungi</taxon>
        <taxon>Dikarya</taxon>
        <taxon>Basidiomycota</taxon>
        <taxon>Agaricomycotina</taxon>
        <taxon>Agaricomycetes</taxon>
        <taxon>Agaricomycetidae</taxon>
        <taxon>Agaricales</taxon>
        <taxon>Agaricineae</taxon>
        <taxon>Hydnangiaceae</taxon>
        <taxon>Laccaria</taxon>
    </lineage>
</organism>
<proteinExistence type="predicted"/>
<dbReference type="AlphaFoldDB" id="A0A0C9WPT0"/>
<reference evidence="2" key="2">
    <citation type="submission" date="2015-01" db="EMBL/GenBank/DDBJ databases">
        <title>Evolutionary Origins and Diversification of the Mycorrhizal Mutualists.</title>
        <authorList>
            <consortium name="DOE Joint Genome Institute"/>
            <consortium name="Mycorrhizal Genomics Consortium"/>
            <person name="Kohler A."/>
            <person name="Kuo A."/>
            <person name="Nagy L.G."/>
            <person name="Floudas D."/>
            <person name="Copeland A."/>
            <person name="Barry K.W."/>
            <person name="Cichocki N."/>
            <person name="Veneault-Fourrey C."/>
            <person name="LaButti K."/>
            <person name="Lindquist E.A."/>
            <person name="Lipzen A."/>
            <person name="Lundell T."/>
            <person name="Morin E."/>
            <person name="Murat C."/>
            <person name="Riley R."/>
            <person name="Ohm R."/>
            <person name="Sun H."/>
            <person name="Tunlid A."/>
            <person name="Henrissat B."/>
            <person name="Grigoriev I.V."/>
            <person name="Hibbett D.S."/>
            <person name="Martin F."/>
        </authorList>
    </citation>
    <scope>NUCLEOTIDE SEQUENCE [LARGE SCALE GENOMIC DNA]</scope>
    <source>
        <strain evidence="2">LaAM-08-1</strain>
    </source>
</reference>
<accession>A0A0C9WPT0</accession>
<gene>
    <name evidence="1" type="ORF">K443DRAFT_126728</name>
</gene>
<evidence type="ECO:0000313" key="2">
    <source>
        <dbReference type="Proteomes" id="UP000054477"/>
    </source>
</evidence>
<feature type="non-terminal residue" evidence="1">
    <location>
        <position position="1"/>
    </location>
</feature>
<keyword evidence="2" id="KW-1185">Reference proteome</keyword>
<name>A0A0C9WPT0_9AGAR</name>
<protein>
    <submittedName>
        <fullName evidence="1">Uncharacterized protein</fullName>
    </submittedName>
</protein>
<evidence type="ECO:0000313" key="1">
    <source>
        <dbReference type="EMBL" id="KIJ89618.1"/>
    </source>
</evidence>
<dbReference type="HOGENOM" id="CLU_010866_0_0_1"/>
<reference evidence="1 2" key="1">
    <citation type="submission" date="2014-04" db="EMBL/GenBank/DDBJ databases">
        <authorList>
            <consortium name="DOE Joint Genome Institute"/>
            <person name="Kuo A."/>
            <person name="Kohler A."/>
            <person name="Nagy L.G."/>
            <person name="Floudas D."/>
            <person name="Copeland A."/>
            <person name="Barry K.W."/>
            <person name="Cichocki N."/>
            <person name="Veneault-Fourrey C."/>
            <person name="LaButti K."/>
            <person name="Lindquist E.A."/>
            <person name="Lipzen A."/>
            <person name="Lundell T."/>
            <person name="Morin E."/>
            <person name="Murat C."/>
            <person name="Sun H."/>
            <person name="Tunlid A."/>
            <person name="Henrissat B."/>
            <person name="Grigoriev I.V."/>
            <person name="Hibbett D.S."/>
            <person name="Martin F."/>
            <person name="Nordberg H.P."/>
            <person name="Cantor M.N."/>
            <person name="Hua S.X."/>
        </authorList>
    </citation>
    <scope>NUCLEOTIDE SEQUENCE [LARGE SCALE GENOMIC DNA]</scope>
    <source>
        <strain evidence="1 2">LaAM-08-1</strain>
    </source>
</reference>